<evidence type="ECO:0000259" key="6">
    <source>
        <dbReference type="Pfam" id="PF12637"/>
    </source>
</evidence>
<dbReference type="RefSeq" id="WP_113920669.1">
    <property type="nucleotide sequence ID" value="NZ_QNRX01000009.1"/>
</dbReference>
<accession>A0A366I5M6</accession>
<gene>
    <name evidence="7" type="ORF">DES36_1096</name>
</gene>
<sequence length="88" mass="9679">MITYHTNGVCSSEINFDIKDGLVKNVHFTNGCSGNLQAISRLVEGMPVEEVIKKLRGIVCRNNTSCADQLVSALEEALKKRLAEKEIS</sequence>
<evidence type="ECO:0000313" key="8">
    <source>
        <dbReference type="Proteomes" id="UP000253490"/>
    </source>
</evidence>
<dbReference type="GO" id="GO:0000166">
    <property type="term" value="F:nucleotide binding"/>
    <property type="evidence" value="ECO:0007669"/>
    <property type="project" value="UniProtKB-KW"/>
</dbReference>
<evidence type="ECO:0000256" key="3">
    <source>
        <dbReference type="ARBA" id="ARBA00022634"/>
    </source>
</evidence>
<dbReference type="EC" id="1.17.4.1" evidence="2"/>
<dbReference type="EMBL" id="QNRX01000009">
    <property type="protein sequence ID" value="RBP63791.1"/>
    <property type="molecule type" value="Genomic_DNA"/>
</dbReference>
<dbReference type="InterPro" id="IPR024434">
    <property type="entry name" value="TSCPD_dom"/>
</dbReference>
<dbReference type="GO" id="GO:0004748">
    <property type="term" value="F:ribonucleoside-diphosphate reductase activity, thioredoxin disulfide as acceptor"/>
    <property type="evidence" value="ECO:0007669"/>
    <property type="project" value="UniProtKB-EC"/>
</dbReference>
<dbReference type="Proteomes" id="UP000253490">
    <property type="component" value="Unassembled WGS sequence"/>
</dbReference>
<keyword evidence="8" id="KW-1185">Reference proteome</keyword>
<name>A0A366I5M6_9FIRM</name>
<dbReference type="AlphaFoldDB" id="A0A366I5M6"/>
<reference evidence="7 8" key="1">
    <citation type="submission" date="2018-06" db="EMBL/GenBank/DDBJ databases">
        <title>Genomic Encyclopedia of Type Strains, Phase IV (KMG-IV): sequencing the most valuable type-strain genomes for metagenomic binning, comparative biology and taxonomic classification.</title>
        <authorList>
            <person name="Goeker M."/>
        </authorList>
    </citation>
    <scope>NUCLEOTIDE SEQUENCE [LARGE SCALE GENOMIC DNA]</scope>
    <source>
        <strain evidence="7 8">DSM 22112</strain>
    </source>
</reference>
<dbReference type="InterPro" id="IPR023806">
    <property type="entry name" value="CHP03905"/>
</dbReference>
<keyword evidence="3" id="KW-0237">DNA synthesis</keyword>
<dbReference type="OrthoDB" id="9801525at2"/>
<evidence type="ECO:0000313" key="7">
    <source>
        <dbReference type="EMBL" id="RBP63791.1"/>
    </source>
</evidence>
<organism evidence="7 8">
    <name type="scientific">Alkalibaculum bacchi</name>
    <dbReference type="NCBI Taxonomy" id="645887"/>
    <lineage>
        <taxon>Bacteria</taxon>
        <taxon>Bacillati</taxon>
        <taxon>Bacillota</taxon>
        <taxon>Clostridia</taxon>
        <taxon>Eubacteriales</taxon>
        <taxon>Eubacteriaceae</taxon>
        <taxon>Alkalibaculum</taxon>
    </lineage>
</organism>
<proteinExistence type="inferred from homology"/>
<dbReference type="GO" id="GO:0071897">
    <property type="term" value="P:DNA biosynthetic process"/>
    <property type="evidence" value="ECO:0007669"/>
    <property type="project" value="UniProtKB-KW"/>
</dbReference>
<evidence type="ECO:0000256" key="4">
    <source>
        <dbReference type="ARBA" id="ARBA00022741"/>
    </source>
</evidence>
<evidence type="ECO:0000256" key="5">
    <source>
        <dbReference type="ARBA" id="ARBA00047754"/>
    </source>
</evidence>
<comment type="catalytic activity">
    <reaction evidence="5">
        <text>a 2'-deoxyribonucleoside 5'-diphosphate + [thioredoxin]-disulfide + H2O = a ribonucleoside 5'-diphosphate + [thioredoxin]-dithiol</text>
        <dbReference type="Rhea" id="RHEA:23252"/>
        <dbReference type="Rhea" id="RHEA-COMP:10698"/>
        <dbReference type="Rhea" id="RHEA-COMP:10700"/>
        <dbReference type="ChEBI" id="CHEBI:15377"/>
        <dbReference type="ChEBI" id="CHEBI:29950"/>
        <dbReference type="ChEBI" id="CHEBI:50058"/>
        <dbReference type="ChEBI" id="CHEBI:57930"/>
        <dbReference type="ChEBI" id="CHEBI:73316"/>
        <dbReference type="EC" id="1.17.4.1"/>
    </reaction>
</comment>
<keyword evidence="4" id="KW-0547">Nucleotide-binding</keyword>
<dbReference type="Pfam" id="PF12637">
    <property type="entry name" value="TSCPD"/>
    <property type="match status" value="1"/>
</dbReference>
<comment type="caution">
    <text evidence="7">The sequence shown here is derived from an EMBL/GenBank/DDBJ whole genome shotgun (WGS) entry which is preliminary data.</text>
</comment>
<evidence type="ECO:0000256" key="2">
    <source>
        <dbReference type="ARBA" id="ARBA00012274"/>
    </source>
</evidence>
<comment type="similarity">
    <text evidence="1">Belongs to the ribonucleoside diphosphate reductase class-2 family.</text>
</comment>
<evidence type="ECO:0000256" key="1">
    <source>
        <dbReference type="ARBA" id="ARBA00007405"/>
    </source>
</evidence>
<dbReference type="NCBIfam" id="TIGR03905">
    <property type="entry name" value="TIGR03905_4_Cys"/>
    <property type="match status" value="1"/>
</dbReference>
<protein>
    <recommendedName>
        <fullName evidence="2">ribonucleoside-diphosphate reductase</fullName>
        <ecNumber evidence="2">1.17.4.1</ecNumber>
    </recommendedName>
</protein>
<feature type="domain" description="TSCPD" evidence="6">
    <location>
        <begin position="5"/>
        <end position="78"/>
    </location>
</feature>